<feature type="transmembrane region" description="Helical" evidence="1">
    <location>
        <begin position="20"/>
        <end position="40"/>
    </location>
</feature>
<keyword evidence="4" id="KW-1185">Reference proteome</keyword>
<dbReference type="Gene3D" id="3.30.700.10">
    <property type="entry name" value="Glycoprotein, Type 4 Pilin"/>
    <property type="match status" value="1"/>
</dbReference>
<dbReference type="Pfam" id="PF07596">
    <property type="entry name" value="SBP_bac_10"/>
    <property type="match status" value="1"/>
</dbReference>
<dbReference type="EMBL" id="CP036266">
    <property type="protein sequence ID" value="QDT18456.1"/>
    <property type="molecule type" value="Genomic_DNA"/>
</dbReference>
<protein>
    <recommendedName>
        <fullName evidence="2">DUF1559 domain-containing protein</fullName>
    </recommendedName>
</protein>
<dbReference type="InterPro" id="IPR011453">
    <property type="entry name" value="DUF1559"/>
</dbReference>
<keyword evidence="1" id="KW-0812">Transmembrane</keyword>
<proteinExistence type="predicted"/>
<sequence length="355" mass="37628">MFACHKQKNGVQRRGGFTLIELLVVIAIIGMLVSLLLPAVQQARAAARRTQCKNHLKQLGIALHSFASTYDGDFPMIGIHEGDPGEYRSWAVILLPYVEQGTVYEALKQTPTYDLSTVSIPVYTCPDDGSASGKPGQLTYVVNFGYAGRSSINGTPIAPGFIQKPGYSLPSVPFSVIASNRHDSETADGGWGTGMFWSDKPVNVSGVNVGDGTSNTVAMTENIYAGNLGESVIYPGNSTPVSGNPGLCQVAFGIGDDGIWLEGESSAGNDTASPTSLKIISTDLERYGINAAVSHPAGGSEGLMPAPNSRHTGGVNMLWVDGRVTFVSENINQEIYAESLTWNGGDQRGRSSSQY</sequence>
<evidence type="ECO:0000313" key="3">
    <source>
        <dbReference type="EMBL" id="QDT18456.1"/>
    </source>
</evidence>
<name>A0A517PGF0_9PLAN</name>
<dbReference type="InterPro" id="IPR012902">
    <property type="entry name" value="N_methyl_site"/>
</dbReference>
<dbReference type="Proteomes" id="UP000320421">
    <property type="component" value="Chromosome"/>
</dbReference>
<dbReference type="NCBIfam" id="TIGR02532">
    <property type="entry name" value="IV_pilin_GFxxxE"/>
    <property type="match status" value="1"/>
</dbReference>
<dbReference type="RefSeq" id="WP_145180023.1">
    <property type="nucleotide sequence ID" value="NZ_CP036266.1"/>
</dbReference>
<dbReference type="OrthoDB" id="269098at2"/>
<accession>A0A517PGF0</accession>
<feature type="domain" description="DUF1559" evidence="2">
    <location>
        <begin position="41"/>
        <end position="334"/>
    </location>
</feature>
<dbReference type="AlphaFoldDB" id="A0A517PGF0"/>
<dbReference type="Pfam" id="PF07963">
    <property type="entry name" value="N_methyl"/>
    <property type="match status" value="1"/>
</dbReference>
<dbReference type="SUPFAM" id="SSF54523">
    <property type="entry name" value="Pili subunits"/>
    <property type="match status" value="1"/>
</dbReference>
<reference evidence="3 4" key="1">
    <citation type="submission" date="2019-02" db="EMBL/GenBank/DDBJ databases">
        <title>Deep-cultivation of Planctomycetes and their phenomic and genomic characterization uncovers novel biology.</title>
        <authorList>
            <person name="Wiegand S."/>
            <person name="Jogler M."/>
            <person name="Boedeker C."/>
            <person name="Pinto D."/>
            <person name="Vollmers J."/>
            <person name="Rivas-Marin E."/>
            <person name="Kohn T."/>
            <person name="Peeters S.H."/>
            <person name="Heuer A."/>
            <person name="Rast P."/>
            <person name="Oberbeckmann S."/>
            <person name="Bunk B."/>
            <person name="Jeske O."/>
            <person name="Meyerdierks A."/>
            <person name="Storesund J.E."/>
            <person name="Kallscheuer N."/>
            <person name="Luecker S."/>
            <person name="Lage O.M."/>
            <person name="Pohl T."/>
            <person name="Merkel B.J."/>
            <person name="Hornburger P."/>
            <person name="Mueller R.-W."/>
            <person name="Bruemmer F."/>
            <person name="Labrenz M."/>
            <person name="Spormann A.M."/>
            <person name="Op den Camp H."/>
            <person name="Overmann J."/>
            <person name="Amann R."/>
            <person name="Jetten M.S.M."/>
            <person name="Mascher T."/>
            <person name="Medema M.H."/>
            <person name="Devos D.P."/>
            <person name="Kaster A.-K."/>
            <person name="Ovreas L."/>
            <person name="Rohde M."/>
            <person name="Galperin M.Y."/>
            <person name="Jogler C."/>
        </authorList>
    </citation>
    <scope>NUCLEOTIDE SEQUENCE [LARGE SCALE GENOMIC DNA]</scope>
    <source>
        <strain evidence="3 4">HG66A1</strain>
    </source>
</reference>
<gene>
    <name evidence="3" type="ORF">HG66A1_02170</name>
</gene>
<dbReference type="PROSITE" id="PS00409">
    <property type="entry name" value="PROKAR_NTER_METHYL"/>
    <property type="match status" value="1"/>
</dbReference>
<dbReference type="InterPro" id="IPR045584">
    <property type="entry name" value="Pilin-like"/>
</dbReference>
<dbReference type="NCBIfam" id="TIGR04294">
    <property type="entry name" value="pre_pil_HX9DG"/>
    <property type="match status" value="1"/>
</dbReference>
<organism evidence="3 4">
    <name type="scientific">Gimesia chilikensis</name>
    <dbReference type="NCBI Taxonomy" id="2605989"/>
    <lineage>
        <taxon>Bacteria</taxon>
        <taxon>Pseudomonadati</taxon>
        <taxon>Planctomycetota</taxon>
        <taxon>Planctomycetia</taxon>
        <taxon>Planctomycetales</taxon>
        <taxon>Planctomycetaceae</taxon>
        <taxon>Gimesia</taxon>
    </lineage>
</organism>
<dbReference type="PANTHER" id="PTHR30093:SF2">
    <property type="entry name" value="TYPE II SECRETION SYSTEM PROTEIN H"/>
    <property type="match status" value="1"/>
</dbReference>
<evidence type="ECO:0000259" key="2">
    <source>
        <dbReference type="Pfam" id="PF07596"/>
    </source>
</evidence>
<evidence type="ECO:0000313" key="4">
    <source>
        <dbReference type="Proteomes" id="UP000320421"/>
    </source>
</evidence>
<keyword evidence="1" id="KW-0472">Membrane</keyword>
<dbReference type="InterPro" id="IPR027558">
    <property type="entry name" value="Pre_pil_HX9DG_C"/>
</dbReference>
<dbReference type="PANTHER" id="PTHR30093">
    <property type="entry name" value="GENERAL SECRETION PATHWAY PROTEIN G"/>
    <property type="match status" value="1"/>
</dbReference>
<evidence type="ECO:0000256" key="1">
    <source>
        <dbReference type="SAM" id="Phobius"/>
    </source>
</evidence>
<keyword evidence="1" id="KW-1133">Transmembrane helix</keyword>